<feature type="coiled-coil region" evidence="1">
    <location>
        <begin position="260"/>
        <end position="315"/>
    </location>
</feature>
<feature type="chain" id="PRO_5022063681" description="Regulatory protein, luxR family" evidence="3">
    <location>
        <begin position="20"/>
        <end position="410"/>
    </location>
</feature>
<feature type="transmembrane region" description="Helical" evidence="2">
    <location>
        <begin position="222"/>
        <end position="242"/>
    </location>
</feature>
<dbReference type="EMBL" id="FXTC01000005">
    <property type="protein sequence ID" value="SMO72769.1"/>
    <property type="molecule type" value="Genomic_DNA"/>
</dbReference>
<keyword evidence="2" id="KW-0812">Transmembrane</keyword>
<dbReference type="GO" id="GO:0003677">
    <property type="term" value="F:DNA binding"/>
    <property type="evidence" value="ECO:0007669"/>
    <property type="project" value="InterPro"/>
</dbReference>
<organism evidence="4 5">
    <name type="scientific">Chryseobacterium rhizoplanae</name>
    <dbReference type="NCBI Taxonomy" id="1609531"/>
    <lineage>
        <taxon>Bacteria</taxon>
        <taxon>Pseudomonadati</taxon>
        <taxon>Bacteroidota</taxon>
        <taxon>Flavobacteriia</taxon>
        <taxon>Flavobacteriales</taxon>
        <taxon>Weeksellaceae</taxon>
        <taxon>Chryseobacterium group</taxon>
        <taxon>Chryseobacterium</taxon>
    </lineage>
</organism>
<evidence type="ECO:0000256" key="1">
    <source>
        <dbReference type="SAM" id="Coils"/>
    </source>
</evidence>
<accession>A0A521DM20</accession>
<dbReference type="InterPro" id="IPR016032">
    <property type="entry name" value="Sig_transdc_resp-reg_C-effctor"/>
</dbReference>
<reference evidence="4 5" key="1">
    <citation type="submission" date="2017-05" db="EMBL/GenBank/DDBJ databases">
        <authorList>
            <person name="Varghese N."/>
            <person name="Submissions S."/>
        </authorList>
    </citation>
    <scope>NUCLEOTIDE SEQUENCE [LARGE SCALE GENOMIC DNA]</scope>
    <source>
        <strain evidence="4 5">DSM 29371</strain>
    </source>
</reference>
<sequence length="410" mass="48186">MMKTFLLFILLCTSFFAPAQSDSNQNMQSVLCYLKYNNFDKAERIIDENFIHSFDDSKKVVGYIGLSLHYNALLQSQKRADLLKRANDISEKTNRPVDLAYVQYGYAKYYLSRKEFDLFLKSYYRGFTILKGLKNENFLISMFYNLKTRYLIITNSDEDNNLKEIKENSIKAVEYAVESKSPLLIDLENDNKSLEIFYHIDQKNQLIKELKAKNKKYIKQKFVFLIMTLSAGIGSIILMFILQYKQKINRHQTHLLTTEKNDLKAQQQILTLQRQKLQKQAIATSLHLNSKNVVLNELKNSIENNEINLKKILKEDQLVDHDFNELKHMTEEVHPNFFNRIQKISKNKLTHLDLKYAAYIYLNLNNFQISNILKVDPKTVRVTKYRLKQKIGLNKNDDLCDFIKNLGEIA</sequence>
<name>A0A521DM20_9FLAO</name>
<dbReference type="Proteomes" id="UP000316916">
    <property type="component" value="Unassembled WGS sequence"/>
</dbReference>
<keyword evidence="3" id="KW-0732">Signal</keyword>
<evidence type="ECO:0008006" key="6">
    <source>
        <dbReference type="Google" id="ProtNLM"/>
    </source>
</evidence>
<feature type="signal peptide" evidence="3">
    <location>
        <begin position="1"/>
        <end position="19"/>
    </location>
</feature>
<evidence type="ECO:0000313" key="5">
    <source>
        <dbReference type="Proteomes" id="UP000316916"/>
    </source>
</evidence>
<evidence type="ECO:0000256" key="2">
    <source>
        <dbReference type="SAM" id="Phobius"/>
    </source>
</evidence>
<protein>
    <recommendedName>
        <fullName evidence="6">Regulatory protein, luxR family</fullName>
    </recommendedName>
</protein>
<gene>
    <name evidence="4" type="ORF">SAMN06265171_105275</name>
</gene>
<dbReference type="GO" id="GO:0006355">
    <property type="term" value="P:regulation of DNA-templated transcription"/>
    <property type="evidence" value="ECO:0007669"/>
    <property type="project" value="InterPro"/>
</dbReference>
<keyword evidence="2" id="KW-1133">Transmembrane helix</keyword>
<proteinExistence type="predicted"/>
<dbReference type="RefSeq" id="WP_142718482.1">
    <property type="nucleotide sequence ID" value="NZ_FXTC01000005.1"/>
</dbReference>
<keyword evidence="1" id="KW-0175">Coiled coil</keyword>
<evidence type="ECO:0000313" key="4">
    <source>
        <dbReference type="EMBL" id="SMO72769.1"/>
    </source>
</evidence>
<evidence type="ECO:0000256" key="3">
    <source>
        <dbReference type="SAM" id="SignalP"/>
    </source>
</evidence>
<dbReference type="AlphaFoldDB" id="A0A521DM20"/>
<keyword evidence="5" id="KW-1185">Reference proteome</keyword>
<keyword evidence="2" id="KW-0472">Membrane</keyword>
<dbReference type="SUPFAM" id="SSF46894">
    <property type="entry name" value="C-terminal effector domain of the bipartite response regulators"/>
    <property type="match status" value="1"/>
</dbReference>